<dbReference type="GO" id="GO:0005576">
    <property type="term" value="C:extracellular region"/>
    <property type="evidence" value="ECO:0007669"/>
    <property type="project" value="UniProtKB-SubCell"/>
</dbReference>
<dbReference type="Gene3D" id="4.10.220.110">
    <property type="match status" value="1"/>
</dbReference>
<dbReference type="PANTHER" id="PTHR32305:SF15">
    <property type="entry name" value="PROTEIN RHSA-RELATED"/>
    <property type="match status" value="1"/>
</dbReference>
<dbReference type="eggNOG" id="COG3501">
    <property type="taxonomic scope" value="Bacteria"/>
</dbReference>
<dbReference type="Pfam" id="PF22178">
    <property type="entry name" value="Gp5_trimer_C"/>
    <property type="match status" value="1"/>
</dbReference>
<feature type="domain" description="Gp5/Type VI secretion system Vgr protein OB-fold" evidence="4">
    <location>
        <begin position="384"/>
        <end position="450"/>
    </location>
</feature>
<accession>H8KZF3</accession>
<organism evidence="6 7">
    <name type="scientific">Frateuria aurantia (strain ATCC 33424 / DSM 6220 / KCTC 2777 / LMG 1558 / NBRC 3245 / NCIMB 13370)</name>
    <name type="common">Acetobacter aurantius</name>
    <dbReference type="NCBI Taxonomy" id="767434"/>
    <lineage>
        <taxon>Bacteria</taxon>
        <taxon>Pseudomonadati</taxon>
        <taxon>Pseudomonadota</taxon>
        <taxon>Gammaproteobacteria</taxon>
        <taxon>Lysobacterales</taxon>
        <taxon>Rhodanobacteraceae</taxon>
        <taxon>Frateuria</taxon>
    </lineage>
</organism>
<dbReference type="STRING" id="767434.Fraau_1790"/>
<feature type="domain" description="Gp5/Type VI secretion system Vgr C-terminal trimerisation" evidence="5">
    <location>
        <begin position="467"/>
        <end position="523"/>
    </location>
</feature>
<evidence type="ECO:0000259" key="4">
    <source>
        <dbReference type="Pfam" id="PF04717"/>
    </source>
</evidence>
<sequence length="838" mass="90795">MNHVVVAHTPLAPSALKFRLLTGEETLSSLYQFAVEFIADTASLDMTQLLGQPVTLEIQTHPGGTRWLGGQVVRCELTGRETHTPRSYVYTATLRPWLWYLTRTTDCRIFQNKNVRDIIGEVLAPYGFPFEFRLGAQYREWEYCVQYQESHFDFISRLMEQEGMYYYFEHAQGQQTLILADDLSAHANLPDYAVLPYLAPDRLVLPDEEGIDSWQSAVEIRSGGYAVDDYDFKKPKANLGQVRNQQLIDGLHGQYQKYIWHGGYIDADQGLHYARVRLEEEQAEHARVRAHTKIRGIAPGYLFNLKHCPRRSENREYLIVGVNYHFQEGGYATGSSDSFYDFHFVVQPSDVPYRAPCITPVPRATGPQTAVVVGPPGQEIWTDRYARVKLQFRWDRYGQSNENSSCWVRVSDSWAGTNFGGIYIPRVGQEVVVDFLNGELDRPLITGRIYNADQMPPFGLPESATQSGFVTRTPGGSAANANILRFEDKKGAEQVKLHAERNYDISVEHDATKSVANKYLLQVGFLQLPPESQQSPLPRMNQVLPGAVTAGGQQQQPHNTAPAPVIPMPAQFQQQTPGDLVQAFAQNITSAIQYVASAVGNASAKVYGVTVEGLAATVIFGEDFSVVTGDTSGFVNGNQLTEVNGNNTTLIVGDNFSTIIGNHFSNVEGNSTSNVIGNNLSHVGGNSESVVDANTLSVVGVNSTSEIGNDSTSQIGANASTFIGADSLTEVAGNSTSLIAVNSLSVVGAAQESIVPQTMTINGSAVSVVGSSVSTTGSAISMTGSSVANTGSSVANTGSSVSSTGSSIASTGFAQSNTGMQLSVVGMQITIVGQSITL</sequence>
<dbReference type="Proteomes" id="UP000005234">
    <property type="component" value="Chromosome"/>
</dbReference>
<dbReference type="SUPFAM" id="SSF69349">
    <property type="entry name" value="Phage fibre proteins"/>
    <property type="match status" value="2"/>
</dbReference>
<evidence type="ECO:0000313" key="6">
    <source>
        <dbReference type="EMBL" id="AFC86195.1"/>
    </source>
</evidence>
<dbReference type="PANTHER" id="PTHR32305">
    <property type="match status" value="1"/>
</dbReference>
<dbReference type="InterPro" id="IPR050708">
    <property type="entry name" value="T6SS_VgrG/RHS"/>
</dbReference>
<dbReference type="AlphaFoldDB" id="H8KZF3"/>
<dbReference type="Pfam" id="PF05954">
    <property type="entry name" value="Phage_GPD"/>
    <property type="match status" value="1"/>
</dbReference>
<dbReference type="Gene3D" id="2.30.110.50">
    <property type="match status" value="1"/>
</dbReference>
<dbReference type="InterPro" id="IPR017847">
    <property type="entry name" value="T6SS_RhsGE_Vgr_subset"/>
</dbReference>
<evidence type="ECO:0000256" key="1">
    <source>
        <dbReference type="ARBA" id="ARBA00004613"/>
    </source>
</evidence>
<dbReference type="RefSeq" id="WP_014403200.1">
    <property type="nucleotide sequence ID" value="NC_017033.1"/>
</dbReference>
<evidence type="ECO:0000256" key="3">
    <source>
        <dbReference type="ARBA" id="ARBA00022525"/>
    </source>
</evidence>
<dbReference type="Pfam" id="PF04717">
    <property type="entry name" value="Phage_base_V"/>
    <property type="match status" value="1"/>
</dbReference>
<evidence type="ECO:0000259" key="5">
    <source>
        <dbReference type="Pfam" id="PF22178"/>
    </source>
</evidence>
<dbReference type="EMBL" id="CP003350">
    <property type="protein sequence ID" value="AFC86195.1"/>
    <property type="molecule type" value="Genomic_DNA"/>
</dbReference>
<dbReference type="SUPFAM" id="SSF69255">
    <property type="entry name" value="gp5 N-terminal domain-like"/>
    <property type="match status" value="1"/>
</dbReference>
<dbReference type="InterPro" id="IPR006533">
    <property type="entry name" value="T6SS_Vgr_RhsGE"/>
</dbReference>
<dbReference type="Gene3D" id="2.40.50.230">
    <property type="entry name" value="Gp5 N-terminal domain"/>
    <property type="match status" value="1"/>
</dbReference>
<evidence type="ECO:0000313" key="7">
    <source>
        <dbReference type="Proteomes" id="UP000005234"/>
    </source>
</evidence>
<proteinExistence type="inferred from homology"/>
<gene>
    <name evidence="6" type="ordered locus">Fraau_1790</name>
</gene>
<dbReference type="InterPro" id="IPR006531">
    <property type="entry name" value="Gp5/Vgr_OB"/>
</dbReference>
<dbReference type="KEGG" id="fau:Fraau_1790"/>
<keyword evidence="7" id="KW-1185">Reference proteome</keyword>
<dbReference type="InterPro" id="IPR054030">
    <property type="entry name" value="Gp5_Vgr_C"/>
</dbReference>
<dbReference type="SUPFAM" id="SSF69279">
    <property type="entry name" value="Phage tail proteins"/>
    <property type="match status" value="2"/>
</dbReference>
<comment type="similarity">
    <text evidence="2">Belongs to the VgrG protein family.</text>
</comment>
<dbReference type="Gene3D" id="3.55.50.10">
    <property type="entry name" value="Baseplate protein-like domains"/>
    <property type="match status" value="1"/>
</dbReference>
<comment type="subcellular location">
    <subcellularLocation>
        <location evidence="1">Secreted</location>
    </subcellularLocation>
</comment>
<evidence type="ECO:0000256" key="2">
    <source>
        <dbReference type="ARBA" id="ARBA00005558"/>
    </source>
</evidence>
<keyword evidence="3" id="KW-0964">Secreted</keyword>
<dbReference type="HOGENOM" id="CLU_004121_7_3_6"/>
<name>H8KZF3_FRAAD</name>
<dbReference type="InterPro" id="IPR037026">
    <property type="entry name" value="Vgr_OB-fold_dom_sf"/>
</dbReference>
<protein>
    <submittedName>
        <fullName evidence="6">Rhs element Vgr protein</fullName>
    </submittedName>
</protein>
<dbReference type="NCBIfam" id="TIGR03361">
    <property type="entry name" value="VI_Rhs_Vgr"/>
    <property type="match status" value="1"/>
</dbReference>
<dbReference type="OrthoDB" id="9762420at2"/>
<reference evidence="6" key="1">
    <citation type="submission" date="2012-02" db="EMBL/GenBank/DDBJ databases">
        <title>The complete genome of Frateuria aurantia DSM 6220.</title>
        <authorList>
            <consortium name="US DOE Joint Genome Institute (JGI-PGF)"/>
            <person name="Lucas S."/>
            <person name="Copeland A."/>
            <person name="Lapidus A."/>
            <person name="Glavina del Rio T."/>
            <person name="Dalin E."/>
            <person name="Tice H."/>
            <person name="Bruce D."/>
            <person name="Goodwin L."/>
            <person name="Pitluck S."/>
            <person name="Peters L."/>
            <person name="Ovchinnikova G."/>
            <person name="Teshima H."/>
            <person name="Kyrpides N."/>
            <person name="Mavromatis K."/>
            <person name="Ivanova N."/>
            <person name="Brettin T."/>
            <person name="Detter J.C."/>
            <person name="Han C."/>
            <person name="Larimer F."/>
            <person name="Land M."/>
            <person name="Hauser L."/>
            <person name="Markowitz V."/>
            <person name="Cheng J.-F."/>
            <person name="Hugenholtz P."/>
            <person name="Woyke T."/>
            <person name="Wu D."/>
            <person name="Brambilla E."/>
            <person name="Klenk H.-P."/>
            <person name="Eisen J.A."/>
        </authorList>
    </citation>
    <scope>NUCLEOTIDE SEQUENCE</scope>
    <source>
        <strain evidence="6">DSM 6220</strain>
    </source>
</reference>
<dbReference type="NCBIfam" id="TIGR01646">
    <property type="entry name" value="vgr_GE"/>
    <property type="match status" value="1"/>
</dbReference>